<reference evidence="2" key="3">
    <citation type="submission" date="2025-09" db="UniProtKB">
        <authorList>
            <consortium name="Ensembl"/>
        </authorList>
    </citation>
    <scope>IDENTIFICATION</scope>
</reference>
<proteinExistence type="predicted"/>
<organism evidence="2 3">
    <name type="scientific">Hucho hucho</name>
    <name type="common">huchen</name>
    <dbReference type="NCBI Taxonomy" id="62062"/>
    <lineage>
        <taxon>Eukaryota</taxon>
        <taxon>Metazoa</taxon>
        <taxon>Chordata</taxon>
        <taxon>Craniata</taxon>
        <taxon>Vertebrata</taxon>
        <taxon>Euteleostomi</taxon>
        <taxon>Actinopterygii</taxon>
        <taxon>Neopterygii</taxon>
        <taxon>Teleostei</taxon>
        <taxon>Protacanthopterygii</taxon>
        <taxon>Salmoniformes</taxon>
        <taxon>Salmonidae</taxon>
        <taxon>Salmoninae</taxon>
        <taxon>Hucho</taxon>
    </lineage>
</organism>
<reference evidence="3" key="1">
    <citation type="submission" date="2018-06" db="EMBL/GenBank/DDBJ databases">
        <title>Genome assembly of Danube salmon.</title>
        <authorList>
            <person name="Macqueen D.J."/>
            <person name="Gundappa M.K."/>
        </authorList>
    </citation>
    <scope>NUCLEOTIDE SEQUENCE [LARGE SCALE GENOMIC DNA]</scope>
</reference>
<sequence>MCLRRVSSMSLRRVSSICLRRVSSMCLRRVSSMSLRRASSMSLRRVSSMCLRRASSMSLQEPSNKRVKPVGKGGGVTGIITPVKTPALKRLGKSITRSISFRTEARPLPPAPIRSRQKASSFPRRRSSQCWSDTVESHDLTAKEIKRQEVRGYC</sequence>
<dbReference type="AlphaFoldDB" id="A0A4W5LXB9"/>
<dbReference type="Proteomes" id="UP000314982">
    <property type="component" value="Unassembled WGS sequence"/>
</dbReference>
<evidence type="ECO:0000313" key="2">
    <source>
        <dbReference type="Ensembl" id="ENSHHUP00000030573.1"/>
    </source>
</evidence>
<dbReference type="STRING" id="62062.ENSHHUP00000030573"/>
<name>A0A4W5LXB9_9TELE</name>
<dbReference type="Ensembl" id="ENSHHUT00000031846.1">
    <property type="protein sequence ID" value="ENSHHUP00000030573.1"/>
    <property type="gene ID" value="ENSHHUG00000019478.1"/>
</dbReference>
<dbReference type="GeneTree" id="ENSGT00940000165571"/>
<accession>A0A4W5LXB9</accession>
<feature type="region of interest" description="Disordered" evidence="1">
    <location>
        <begin position="54"/>
        <end position="79"/>
    </location>
</feature>
<evidence type="ECO:0000256" key="1">
    <source>
        <dbReference type="SAM" id="MobiDB-lite"/>
    </source>
</evidence>
<reference evidence="2" key="2">
    <citation type="submission" date="2025-08" db="UniProtKB">
        <authorList>
            <consortium name="Ensembl"/>
        </authorList>
    </citation>
    <scope>IDENTIFICATION</scope>
</reference>
<evidence type="ECO:0000313" key="3">
    <source>
        <dbReference type="Proteomes" id="UP000314982"/>
    </source>
</evidence>
<protein>
    <submittedName>
        <fullName evidence="2">Uncharacterized protein</fullName>
    </submittedName>
</protein>
<feature type="region of interest" description="Disordered" evidence="1">
    <location>
        <begin position="100"/>
        <end position="130"/>
    </location>
</feature>
<keyword evidence="3" id="KW-1185">Reference proteome</keyword>